<sequence length="260" mass="30618">MLQTPLPHHQINGQHLLLPEQQQELQLQQQQHQEHHQTPTTKFCLPYRRQRLGRLPRVKSLAAEAAAPLRRSRVRQLRRHQHAVVAPRWRRSLPVQRVRPLPEDERQRQTAGEAQEEADNHPPGWHHLLELQHNIHHSLAQEWQRRTRVQRMRSLLQAAQREPAGLNEERRHPDSKPTTIAEVKKATSIRRRRRSNPRRRRRFDQRRFHVDCGRGFQPPPSSSSPPVHGLAPVRHRLFAQVRRRSVAPGSASLPHQLDHL</sequence>
<organism evidence="2 3">
    <name type="scientific">Macrostomum lignano</name>
    <dbReference type="NCBI Taxonomy" id="282301"/>
    <lineage>
        <taxon>Eukaryota</taxon>
        <taxon>Metazoa</taxon>
        <taxon>Spiralia</taxon>
        <taxon>Lophotrochozoa</taxon>
        <taxon>Platyhelminthes</taxon>
        <taxon>Rhabditophora</taxon>
        <taxon>Macrostomorpha</taxon>
        <taxon>Macrostomida</taxon>
        <taxon>Macrostomidae</taxon>
        <taxon>Macrostomum</taxon>
    </lineage>
</organism>
<dbReference type="AlphaFoldDB" id="A0A1I8I6K8"/>
<feature type="compositionally biased region" description="Basic residues" evidence="1">
    <location>
        <begin position="187"/>
        <end position="204"/>
    </location>
</feature>
<evidence type="ECO:0000256" key="1">
    <source>
        <dbReference type="SAM" id="MobiDB-lite"/>
    </source>
</evidence>
<name>A0A1I8I6K8_9PLAT</name>
<feature type="region of interest" description="Disordered" evidence="1">
    <location>
        <begin position="96"/>
        <end position="125"/>
    </location>
</feature>
<proteinExistence type="predicted"/>
<reference evidence="3" key="1">
    <citation type="submission" date="2016-11" db="UniProtKB">
        <authorList>
            <consortium name="WormBaseParasite"/>
        </authorList>
    </citation>
    <scope>IDENTIFICATION</scope>
</reference>
<accession>A0A1I8I6K8</accession>
<protein>
    <submittedName>
        <fullName evidence="3">Uncharacterized protein</fullName>
    </submittedName>
</protein>
<dbReference type="Proteomes" id="UP000095280">
    <property type="component" value="Unplaced"/>
</dbReference>
<evidence type="ECO:0000313" key="2">
    <source>
        <dbReference type="Proteomes" id="UP000095280"/>
    </source>
</evidence>
<dbReference type="WBParaSite" id="maker-uti_cns_0010260-snap-gene-0.1-mRNA-1">
    <property type="protein sequence ID" value="maker-uti_cns_0010260-snap-gene-0.1-mRNA-1"/>
    <property type="gene ID" value="maker-uti_cns_0010260-snap-gene-0.1"/>
</dbReference>
<keyword evidence="2" id="KW-1185">Reference proteome</keyword>
<feature type="region of interest" description="Disordered" evidence="1">
    <location>
        <begin position="159"/>
        <end position="230"/>
    </location>
</feature>
<evidence type="ECO:0000313" key="3">
    <source>
        <dbReference type="WBParaSite" id="maker-uti_cns_0010260-snap-gene-0.1-mRNA-1"/>
    </source>
</evidence>